<organism evidence="1 2">
    <name type="scientific">Piloderma croceum (strain F 1598)</name>
    <dbReference type="NCBI Taxonomy" id="765440"/>
    <lineage>
        <taxon>Eukaryota</taxon>
        <taxon>Fungi</taxon>
        <taxon>Dikarya</taxon>
        <taxon>Basidiomycota</taxon>
        <taxon>Agaricomycotina</taxon>
        <taxon>Agaricomycetes</taxon>
        <taxon>Agaricomycetidae</taxon>
        <taxon>Atheliales</taxon>
        <taxon>Atheliaceae</taxon>
        <taxon>Piloderma</taxon>
    </lineage>
</organism>
<protein>
    <submittedName>
        <fullName evidence="1">Uncharacterized protein</fullName>
    </submittedName>
</protein>
<dbReference type="InParanoid" id="A0A0C3FBI3"/>
<evidence type="ECO:0000313" key="1">
    <source>
        <dbReference type="EMBL" id="KIM77209.1"/>
    </source>
</evidence>
<dbReference type="HOGENOM" id="CLU_2038918_0_0_1"/>
<name>A0A0C3FBI3_PILCF</name>
<sequence>MSFITAAEPLRTHAGRSSRTCTTVMDVVHLQRSLLPGYVGTRYAIDRDVIKHIDPHSPFALPSFTLATSSHGFTSPSRYLKYPSTMDSMFSMTIPYLELTIKVVNRTLYFGTEELRRDVQD</sequence>
<proteinExistence type="predicted"/>
<reference evidence="2" key="2">
    <citation type="submission" date="2015-01" db="EMBL/GenBank/DDBJ databases">
        <title>Evolutionary Origins and Diversification of the Mycorrhizal Mutualists.</title>
        <authorList>
            <consortium name="DOE Joint Genome Institute"/>
            <consortium name="Mycorrhizal Genomics Consortium"/>
            <person name="Kohler A."/>
            <person name="Kuo A."/>
            <person name="Nagy L.G."/>
            <person name="Floudas D."/>
            <person name="Copeland A."/>
            <person name="Barry K.W."/>
            <person name="Cichocki N."/>
            <person name="Veneault-Fourrey C."/>
            <person name="LaButti K."/>
            <person name="Lindquist E.A."/>
            <person name="Lipzen A."/>
            <person name="Lundell T."/>
            <person name="Morin E."/>
            <person name="Murat C."/>
            <person name="Riley R."/>
            <person name="Ohm R."/>
            <person name="Sun H."/>
            <person name="Tunlid A."/>
            <person name="Henrissat B."/>
            <person name="Grigoriev I.V."/>
            <person name="Hibbett D.S."/>
            <person name="Martin F."/>
        </authorList>
    </citation>
    <scope>NUCLEOTIDE SEQUENCE [LARGE SCALE GENOMIC DNA]</scope>
    <source>
        <strain evidence="2">F 1598</strain>
    </source>
</reference>
<gene>
    <name evidence="1" type="ORF">PILCRDRAFT_12212</name>
</gene>
<keyword evidence="2" id="KW-1185">Reference proteome</keyword>
<evidence type="ECO:0000313" key="2">
    <source>
        <dbReference type="Proteomes" id="UP000054166"/>
    </source>
</evidence>
<dbReference type="AlphaFoldDB" id="A0A0C3FBI3"/>
<dbReference type="EMBL" id="KN833027">
    <property type="protein sequence ID" value="KIM77209.1"/>
    <property type="molecule type" value="Genomic_DNA"/>
</dbReference>
<accession>A0A0C3FBI3</accession>
<reference evidence="1 2" key="1">
    <citation type="submission" date="2014-04" db="EMBL/GenBank/DDBJ databases">
        <authorList>
            <consortium name="DOE Joint Genome Institute"/>
            <person name="Kuo A."/>
            <person name="Tarkka M."/>
            <person name="Buscot F."/>
            <person name="Kohler A."/>
            <person name="Nagy L.G."/>
            <person name="Floudas D."/>
            <person name="Copeland A."/>
            <person name="Barry K.W."/>
            <person name="Cichocki N."/>
            <person name="Veneault-Fourrey C."/>
            <person name="LaButti K."/>
            <person name="Lindquist E.A."/>
            <person name="Lipzen A."/>
            <person name="Lundell T."/>
            <person name="Morin E."/>
            <person name="Murat C."/>
            <person name="Sun H."/>
            <person name="Tunlid A."/>
            <person name="Henrissat B."/>
            <person name="Grigoriev I.V."/>
            <person name="Hibbett D.S."/>
            <person name="Martin F."/>
            <person name="Nordberg H.P."/>
            <person name="Cantor M.N."/>
            <person name="Hua S.X."/>
        </authorList>
    </citation>
    <scope>NUCLEOTIDE SEQUENCE [LARGE SCALE GENOMIC DNA]</scope>
    <source>
        <strain evidence="1 2">F 1598</strain>
    </source>
</reference>
<dbReference type="Proteomes" id="UP000054166">
    <property type="component" value="Unassembled WGS sequence"/>
</dbReference>